<feature type="disulfide bond" evidence="3">
    <location>
        <begin position="169"/>
        <end position="184"/>
    </location>
</feature>
<dbReference type="Proteomes" id="UP001497382">
    <property type="component" value="Unassembled WGS sequence"/>
</dbReference>
<feature type="disulfide bond" evidence="3">
    <location>
        <begin position="150"/>
        <end position="162"/>
    </location>
</feature>
<dbReference type="AlphaFoldDB" id="A0AAV1YTJ6"/>
<name>A0AAV1YTJ6_9ARAC</name>
<dbReference type="SMART" id="SM00042">
    <property type="entry name" value="CUB"/>
    <property type="match status" value="1"/>
</dbReference>
<evidence type="ECO:0000313" key="8">
    <source>
        <dbReference type="EMBL" id="CAL1262291.1"/>
    </source>
</evidence>
<dbReference type="Pfam" id="PF00089">
    <property type="entry name" value="Trypsin"/>
    <property type="match status" value="1"/>
</dbReference>
<dbReference type="InterPro" id="IPR001254">
    <property type="entry name" value="Trypsin_dom"/>
</dbReference>
<dbReference type="PANTHER" id="PTHR24252:SF7">
    <property type="entry name" value="HYALIN"/>
    <property type="match status" value="1"/>
</dbReference>
<comment type="caution">
    <text evidence="8">The sequence shown here is derived from an EMBL/GenBank/DDBJ whole genome shotgun (WGS) entry which is preliminary data.</text>
</comment>
<dbReference type="InterPro" id="IPR001314">
    <property type="entry name" value="Peptidase_S1A"/>
</dbReference>
<dbReference type="FunFam" id="2.60.120.290:FF:000005">
    <property type="entry name" value="Procollagen C-endopeptidase enhancer 1"/>
    <property type="match status" value="1"/>
</dbReference>
<dbReference type="InterPro" id="IPR009003">
    <property type="entry name" value="Peptidase_S1_PA"/>
</dbReference>
<gene>
    <name evidence="8" type="ORF">LARSCL_LOCUS914</name>
</gene>
<protein>
    <submittedName>
        <fullName evidence="8">Uncharacterized protein</fullName>
    </submittedName>
</protein>
<dbReference type="CDD" id="cd00190">
    <property type="entry name" value="Tryp_SPc"/>
    <property type="match status" value="1"/>
</dbReference>
<dbReference type="InterPro" id="IPR000859">
    <property type="entry name" value="CUB_dom"/>
</dbReference>
<dbReference type="PROSITE" id="PS01180">
    <property type="entry name" value="CUB"/>
    <property type="match status" value="1"/>
</dbReference>
<dbReference type="Gene3D" id="4.10.400.10">
    <property type="entry name" value="Low-density Lipoprotein Receptor"/>
    <property type="match status" value="1"/>
</dbReference>
<evidence type="ECO:0000256" key="4">
    <source>
        <dbReference type="RuleBase" id="RU363034"/>
    </source>
</evidence>
<evidence type="ECO:0000256" key="2">
    <source>
        <dbReference type="PROSITE-ProRule" id="PRU00059"/>
    </source>
</evidence>
<dbReference type="PANTHER" id="PTHR24252">
    <property type="entry name" value="ACROSIN-RELATED"/>
    <property type="match status" value="1"/>
</dbReference>
<evidence type="ECO:0000256" key="1">
    <source>
        <dbReference type="ARBA" id="ARBA00023157"/>
    </source>
</evidence>
<keyword evidence="4" id="KW-0378">Hydrolase</keyword>
<dbReference type="EMBL" id="CAXIEN010000005">
    <property type="protein sequence ID" value="CAL1262291.1"/>
    <property type="molecule type" value="Genomic_DNA"/>
</dbReference>
<keyword evidence="4" id="KW-0720">Serine protease</keyword>
<dbReference type="PROSITE" id="PS50240">
    <property type="entry name" value="TRYPSIN_DOM"/>
    <property type="match status" value="1"/>
</dbReference>
<dbReference type="PROSITE" id="PS00135">
    <property type="entry name" value="TRYPSIN_SER"/>
    <property type="match status" value="1"/>
</dbReference>
<keyword evidence="5" id="KW-0732">Signal</keyword>
<dbReference type="Pfam" id="PF00431">
    <property type="entry name" value="CUB"/>
    <property type="match status" value="1"/>
</dbReference>
<dbReference type="GO" id="GO:0004252">
    <property type="term" value="F:serine-type endopeptidase activity"/>
    <property type="evidence" value="ECO:0007669"/>
    <property type="project" value="InterPro"/>
</dbReference>
<dbReference type="InterPro" id="IPR035914">
    <property type="entry name" value="Sperma_CUB_dom_sf"/>
</dbReference>
<evidence type="ECO:0000256" key="5">
    <source>
        <dbReference type="SAM" id="SignalP"/>
    </source>
</evidence>
<dbReference type="InterPro" id="IPR036055">
    <property type="entry name" value="LDL_receptor-like_sf"/>
</dbReference>
<comment type="caution">
    <text evidence="2">Lacks conserved residue(s) required for the propagation of feature annotation.</text>
</comment>
<dbReference type="PROSITE" id="PS50068">
    <property type="entry name" value="LDLRA_2"/>
    <property type="match status" value="1"/>
</dbReference>
<organism evidence="8 9">
    <name type="scientific">Larinioides sclopetarius</name>
    <dbReference type="NCBI Taxonomy" id="280406"/>
    <lineage>
        <taxon>Eukaryota</taxon>
        <taxon>Metazoa</taxon>
        <taxon>Ecdysozoa</taxon>
        <taxon>Arthropoda</taxon>
        <taxon>Chelicerata</taxon>
        <taxon>Arachnida</taxon>
        <taxon>Araneae</taxon>
        <taxon>Araneomorphae</taxon>
        <taxon>Entelegynae</taxon>
        <taxon>Araneoidea</taxon>
        <taxon>Araneidae</taxon>
        <taxon>Larinioides</taxon>
    </lineage>
</organism>
<proteinExistence type="predicted"/>
<evidence type="ECO:0000259" key="7">
    <source>
        <dbReference type="PROSITE" id="PS50240"/>
    </source>
</evidence>
<keyword evidence="9" id="KW-1185">Reference proteome</keyword>
<dbReference type="FunFam" id="2.40.10.10:FF:000166">
    <property type="entry name" value="Trypsin"/>
    <property type="match status" value="1"/>
</dbReference>
<evidence type="ECO:0000256" key="3">
    <source>
        <dbReference type="PROSITE-ProRule" id="PRU00124"/>
    </source>
</evidence>
<feature type="disulfide bond" evidence="3">
    <location>
        <begin position="157"/>
        <end position="175"/>
    </location>
</feature>
<dbReference type="Gene3D" id="2.60.120.290">
    <property type="entry name" value="Spermadhesin, CUB domain"/>
    <property type="match status" value="1"/>
</dbReference>
<dbReference type="SUPFAM" id="SSF57424">
    <property type="entry name" value="LDL receptor-like module"/>
    <property type="match status" value="1"/>
</dbReference>
<keyword evidence="4" id="KW-0645">Protease</keyword>
<dbReference type="InterPro" id="IPR033116">
    <property type="entry name" value="TRYPSIN_SER"/>
</dbReference>
<dbReference type="PRINTS" id="PR00722">
    <property type="entry name" value="CHYMOTRYPSIN"/>
</dbReference>
<dbReference type="InterPro" id="IPR043504">
    <property type="entry name" value="Peptidase_S1_PA_chymotrypsin"/>
</dbReference>
<keyword evidence="1 3" id="KW-1015">Disulfide bond</keyword>
<dbReference type="SUPFAM" id="SSF49854">
    <property type="entry name" value="Spermadhesin, CUB domain"/>
    <property type="match status" value="1"/>
</dbReference>
<reference evidence="8 9" key="1">
    <citation type="submission" date="2024-04" db="EMBL/GenBank/DDBJ databases">
        <authorList>
            <person name="Rising A."/>
            <person name="Reimegard J."/>
            <person name="Sonavane S."/>
            <person name="Akerstrom W."/>
            <person name="Nylinder S."/>
            <person name="Hedman E."/>
            <person name="Kallberg Y."/>
        </authorList>
    </citation>
    <scope>NUCLEOTIDE SEQUENCE [LARGE SCALE GENOMIC DNA]</scope>
</reference>
<evidence type="ECO:0000259" key="6">
    <source>
        <dbReference type="PROSITE" id="PS01180"/>
    </source>
</evidence>
<dbReference type="Pfam" id="PF00057">
    <property type="entry name" value="Ldl_recept_a"/>
    <property type="match status" value="1"/>
</dbReference>
<accession>A0AAV1YTJ6</accession>
<feature type="chain" id="PRO_5043606650" evidence="5">
    <location>
        <begin position="24"/>
        <end position="456"/>
    </location>
</feature>
<dbReference type="InterPro" id="IPR002172">
    <property type="entry name" value="LDrepeatLR_classA_rpt"/>
</dbReference>
<evidence type="ECO:0000313" key="9">
    <source>
        <dbReference type="Proteomes" id="UP001497382"/>
    </source>
</evidence>
<dbReference type="SMART" id="SM00020">
    <property type="entry name" value="Tryp_SPc"/>
    <property type="match status" value="1"/>
</dbReference>
<dbReference type="Gene3D" id="2.40.10.10">
    <property type="entry name" value="Trypsin-like serine proteases"/>
    <property type="match status" value="1"/>
</dbReference>
<dbReference type="SMART" id="SM00192">
    <property type="entry name" value="LDLa"/>
    <property type="match status" value="1"/>
</dbReference>
<dbReference type="CDD" id="cd00041">
    <property type="entry name" value="CUB"/>
    <property type="match status" value="1"/>
</dbReference>
<dbReference type="PROSITE" id="PS00134">
    <property type="entry name" value="TRYPSIN_HIS"/>
    <property type="match status" value="1"/>
</dbReference>
<dbReference type="SUPFAM" id="SSF50494">
    <property type="entry name" value="Trypsin-like serine proteases"/>
    <property type="match status" value="1"/>
</dbReference>
<dbReference type="InterPro" id="IPR018114">
    <property type="entry name" value="TRYPSIN_HIS"/>
</dbReference>
<sequence>MIRSLIFGFLATLLLLAVSAAGGRDDYECSGIYEYDASRKGNLSSPLYGKRAQYPINLLCQYKLKSPDGHRIKVTFKDFDVDVSSRCTQDQLVIYGKNYSDVLGIFCGNELPRPILSKGNEITLLFRTDFIQGGRGYLLEYESGPNMQLCDAGSKTCRNRNCYNPQKACDGVDDCGDGTDEEGCRGHLLVMTPSDCGTQKISPITNHGSDRMVGGEEAVPNSWPWQVSLQAATTEPNGHFCGGTLINTLWVLTATHCVVGRVNPGDIKIVLGSHGKFTKTPYQQVRMSLKVISYPELLGDDIRHYKLVDDVSLIRLNAPVQLNAGVHPACLPTFGNNPQPGWHCYATGWGETRGTGSSHALKQTLQIAQSRSKCNVTSEQSQVCVGNTGLSACHGDSGGPLQCKIGDRWFVMGAASYVTTSDLNNRGLCAGPGAHTVYATTALKLDWIKRIINKYT</sequence>
<dbReference type="CDD" id="cd00112">
    <property type="entry name" value="LDLa"/>
    <property type="match status" value="1"/>
</dbReference>
<dbReference type="GO" id="GO:0006508">
    <property type="term" value="P:proteolysis"/>
    <property type="evidence" value="ECO:0007669"/>
    <property type="project" value="UniProtKB-KW"/>
</dbReference>
<feature type="domain" description="CUB" evidence="6">
    <location>
        <begin position="29"/>
        <end position="144"/>
    </location>
</feature>
<feature type="domain" description="Peptidase S1" evidence="7">
    <location>
        <begin position="212"/>
        <end position="453"/>
    </location>
</feature>
<feature type="signal peptide" evidence="5">
    <location>
        <begin position="1"/>
        <end position="23"/>
    </location>
</feature>